<comment type="caution">
    <text evidence="1">The sequence shown here is derived from an EMBL/GenBank/DDBJ whole genome shotgun (WGS) entry which is preliminary data.</text>
</comment>
<reference evidence="1" key="1">
    <citation type="journal article" date="2013" name="Environ. Microbiol.">
        <title>Microbiota from the distal guts of lean and obese adolescents exhibit partial functional redundancy besides clear differences in community structure.</title>
        <authorList>
            <person name="Ferrer M."/>
            <person name="Ruiz A."/>
            <person name="Lanza F."/>
            <person name="Haange S.B."/>
            <person name="Oberbach A."/>
            <person name="Till H."/>
            <person name="Bargiela R."/>
            <person name="Campoy C."/>
            <person name="Segura M.T."/>
            <person name="Richter M."/>
            <person name="von Bergen M."/>
            <person name="Seifert J."/>
            <person name="Suarez A."/>
        </authorList>
    </citation>
    <scope>NUCLEOTIDE SEQUENCE</scope>
</reference>
<proteinExistence type="predicted"/>
<protein>
    <submittedName>
        <fullName evidence="1">Xanthan lyase XalB</fullName>
    </submittedName>
</protein>
<dbReference type="AlphaFoldDB" id="K1TZP7"/>
<dbReference type="EMBL" id="AJWY01002238">
    <property type="protein sequence ID" value="EKC78537.1"/>
    <property type="molecule type" value="Genomic_DNA"/>
</dbReference>
<dbReference type="GO" id="GO:0016829">
    <property type="term" value="F:lyase activity"/>
    <property type="evidence" value="ECO:0007669"/>
    <property type="project" value="UniProtKB-KW"/>
</dbReference>
<gene>
    <name evidence="1" type="ORF">LEA_03380</name>
</gene>
<sequence>MLNTGQAVVAVFLSSEFLKRDKKLDTSEVFYVRPLSNAEYVVGKIWGNLRVFLFLNLLVLAIEC</sequence>
<feature type="non-terminal residue" evidence="1">
    <location>
        <position position="64"/>
    </location>
</feature>
<keyword evidence="1" id="KW-0456">Lyase</keyword>
<name>K1TZP7_9ZZZZ</name>
<accession>K1TZP7</accession>
<organism evidence="1">
    <name type="scientific">human gut metagenome</name>
    <dbReference type="NCBI Taxonomy" id="408170"/>
    <lineage>
        <taxon>unclassified sequences</taxon>
        <taxon>metagenomes</taxon>
        <taxon>organismal metagenomes</taxon>
    </lineage>
</organism>
<evidence type="ECO:0000313" key="1">
    <source>
        <dbReference type="EMBL" id="EKC78537.1"/>
    </source>
</evidence>